<dbReference type="ESTHER" id="perm5-c5k7h6">
    <property type="family name" value="Duf_900"/>
</dbReference>
<dbReference type="GeneID" id="9039772"/>
<dbReference type="PANTHER" id="PTHR36513">
    <property type="entry name" value="ABC TRANSMEMBRANE TYPE-1 DOMAIN-CONTAINING PROTEIN"/>
    <property type="match status" value="1"/>
</dbReference>
<reference evidence="1 2" key="1">
    <citation type="submission" date="2008-07" db="EMBL/GenBank/DDBJ databases">
        <authorList>
            <person name="El-Sayed N."/>
            <person name="Caler E."/>
            <person name="Inman J."/>
            <person name="Amedeo P."/>
            <person name="Hass B."/>
            <person name="Wortman J."/>
        </authorList>
    </citation>
    <scope>NUCLEOTIDE SEQUENCE [LARGE SCALE GENOMIC DNA]</scope>
    <source>
        <strain evidence="2">ATCC 50983 / TXsc</strain>
    </source>
</reference>
<dbReference type="Proteomes" id="UP000007800">
    <property type="component" value="Unassembled WGS sequence"/>
</dbReference>
<dbReference type="Gene3D" id="3.40.50.1820">
    <property type="entry name" value="alpha/beta hydrolase"/>
    <property type="match status" value="1"/>
</dbReference>
<evidence type="ECO:0000313" key="2">
    <source>
        <dbReference type="Proteomes" id="UP000007800"/>
    </source>
</evidence>
<dbReference type="AlphaFoldDB" id="C5K7H6"/>
<evidence type="ECO:0000313" key="1">
    <source>
        <dbReference type="EMBL" id="EER19511.1"/>
    </source>
</evidence>
<dbReference type="OrthoDB" id="419050at2759"/>
<organism evidence="2">
    <name type="scientific">Perkinsus marinus (strain ATCC 50983 / TXsc)</name>
    <dbReference type="NCBI Taxonomy" id="423536"/>
    <lineage>
        <taxon>Eukaryota</taxon>
        <taxon>Sar</taxon>
        <taxon>Alveolata</taxon>
        <taxon>Perkinsozoa</taxon>
        <taxon>Perkinsea</taxon>
        <taxon>Perkinsida</taxon>
        <taxon>Perkinsidae</taxon>
        <taxon>Perkinsus</taxon>
    </lineage>
</organism>
<dbReference type="InterPro" id="IPR029058">
    <property type="entry name" value="AB_hydrolase_fold"/>
</dbReference>
<dbReference type="SUPFAM" id="SSF53474">
    <property type="entry name" value="alpha/beta-Hydrolases"/>
    <property type="match status" value="1"/>
</dbReference>
<dbReference type="EMBL" id="GG671079">
    <property type="protein sequence ID" value="EER19511.1"/>
    <property type="molecule type" value="Genomic_DNA"/>
</dbReference>
<evidence type="ECO:0008006" key="3">
    <source>
        <dbReference type="Google" id="ProtNLM"/>
    </source>
</evidence>
<keyword evidence="2" id="KW-1185">Reference proteome</keyword>
<dbReference type="RefSeq" id="XP_002787715.1">
    <property type="nucleotide sequence ID" value="XM_002787669.1"/>
</dbReference>
<dbReference type="Pfam" id="PF05990">
    <property type="entry name" value="DUF900"/>
    <property type="match status" value="1"/>
</dbReference>
<dbReference type="PANTHER" id="PTHR36513:SF1">
    <property type="entry name" value="TRANSMEMBRANE PROTEIN"/>
    <property type="match status" value="1"/>
</dbReference>
<accession>C5K7H6</accession>
<sequence>MGRFSHGDPVGPFRAREFGSGSLSVQTYIMYATSRAEMDIRDTHFYPQRSDDGMRYGVVGVECCAGGDFYAHLPQVTDRIGLETREIGESLRTLRRSLISGDVDTYSLSSPPRGGGNPLTSRLEDEDRRITAHLWPNRGLEIKEGYECSARVRVVGRSMYVLEPLPITKPSSEALVFLHGYNCPTEYALLRLGQMLALGRFPSHIHPFVFSQATGQTFSYTKAKRCIGYFKTDLLDFLLDLRRRGYDQVHLLVHSMAAHLFFAMLQEYEDRRFADPEGVDVLRLSNVVLINADFPVRGFEEVHVPRVLEVADRMTMYCDDRDFALLCSELFSRNKVIGRKIWPVSARPAGGLPYGRSRIDVMDCRHMQQNVHSIRHNYFNLNVQIVSDIAELVTNHCGADQRLTRTVRQVAGENVFSFLCPPKYVKNE</sequence>
<name>C5K7H6_PERM5</name>
<dbReference type="InterPro" id="IPR010297">
    <property type="entry name" value="DUF900_hydrolase"/>
</dbReference>
<protein>
    <recommendedName>
        <fullName evidence="3">Alpha/beta hydrolase</fullName>
    </recommendedName>
</protein>
<gene>
    <name evidence="1" type="ORF">Pmar_PMAR012492</name>
</gene>
<dbReference type="InParanoid" id="C5K7H6"/>
<proteinExistence type="predicted"/>